<proteinExistence type="predicted"/>
<protein>
    <submittedName>
        <fullName evidence="1">Uncharacterized protein</fullName>
    </submittedName>
</protein>
<dbReference type="AlphaFoldDB" id="A0A6M3KI87"/>
<organism evidence="1">
    <name type="scientific">viral metagenome</name>
    <dbReference type="NCBI Taxonomy" id="1070528"/>
    <lineage>
        <taxon>unclassified sequences</taxon>
        <taxon>metagenomes</taxon>
        <taxon>organismal metagenomes</taxon>
    </lineage>
</organism>
<evidence type="ECO:0000313" key="1">
    <source>
        <dbReference type="EMBL" id="QJA81727.1"/>
    </source>
</evidence>
<reference evidence="1" key="1">
    <citation type="submission" date="2020-03" db="EMBL/GenBank/DDBJ databases">
        <title>The deep terrestrial virosphere.</title>
        <authorList>
            <person name="Holmfeldt K."/>
            <person name="Nilsson E."/>
            <person name="Simone D."/>
            <person name="Lopez-Fernandez M."/>
            <person name="Wu X."/>
            <person name="de Brujin I."/>
            <person name="Lundin D."/>
            <person name="Andersson A."/>
            <person name="Bertilsson S."/>
            <person name="Dopson M."/>
        </authorList>
    </citation>
    <scope>NUCLEOTIDE SEQUENCE</scope>
    <source>
        <strain evidence="1">MM415A00499</strain>
    </source>
</reference>
<dbReference type="EMBL" id="MT142468">
    <property type="protein sequence ID" value="QJA81727.1"/>
    <property type="molecule type" value="Genomic_DNA"/>
</dbReference>
<name>A0A6M3KI87_9ZZZZ</name>
<gene>
    <name evidence="1" type="ORF">MM415A00499_0002</name>
</gene>
<sequence>MGFLLEDIIKIKLPGTRKRKPLREVFATVDKNIEAAQSSNRQVKATLNGEDRWFTCSEVDKHGNTVG</sequence>
<accession>A0A6M3KI87</accession>